<reference evidence="1" key="1">
    <citation type="submission" date="2022-10" db="EMBL/GenBank/DDBJ databases">
        <title>Genome Sequence of Xylaria curta.</title>
        <authorList>
            <person name="Buettner E."/>
        </authorList>
    </citation>
    <scope>NUCLEOTIDE SEQUENCE</scope>
    <source>
        <strain evidence="1">Babe10</strain>
    </source>
</reference>
<accession>A0ACC1P0H2</accession>
<sequence length="182" mass="20331">MMESSEQEAPFVPFTKAERIQQLGDIDKKIVSLLRSTGHAIQCLGKRVPQDEDVVATDTDPTQQFKESMDEFMRTLRTVNVGIKRQIWGLEEAGIISLGKREVSIREEGGEVQASNVRNGLLEPDGNGKIGGLDVGWLNSRSNTVEKDMEADLWQETEDILQRLIARQRQDADQATDSNMAS</sequence>
<dbReference type="Proteomes" id="UP001143856">
    <property type="component" value="Unassembled WGS sequence"/>
</dbReference>
<evidence type="ECO:0000313" key="2">
    <source>
        <dbReference type="Proteomes" id="UP001143856"/>
    </source>
</evidence>
<protein>
    <submittedName>
        <fullName evidence="1">Uncharacterized protein</fullName>
    </submittedName>
</protein>
<gene>
    <name evidence="1" type="ORF">NUW58_g5707</name>
</gene>
<comment type="caution">
    <text evidence="1">The sequence shown here is derived from an EMBL/GenBank/DDBJ whole genome shotgun (WGS) entry which is preliminary data.</text>
</comment>
<keyword evidence="2" id="KW-1185">Reference proteome</keyword>
<evidence type="ECO:0000313" key="1">
    <source>
        <dbReference type="EMBL" id="KAJ2985119.1"/>
    </source>
</evidence>
<organism evidence="1 2">
    <name type="scientific">Xylaria curta</name>
    <dbReference type="NCBI Taxonomy" id="42375"/>
    <lineage>
        <taxon>Eukaryota</taxon>
        <taxon>Fungi</taxon>
        <taxon>Dikarya</taxon>
        <taxon>Ascomycota</taxon>
        <taxon>Pezizomycotina</taxon>
        <taxon>Sordariomycetes</taxon>
        <taxon>Xylariomycetidae</taxon>
        <taxon>Xylariales</taxon>
        <taxon>Xylariaceae</taxon>
        <taxon>Xylaria</taxon>
    </lineage>
</organism>
<proteinExistence type="predicted"/>
<dbReference type="EMBL" id="JAPDGR010001160">
    <property type="protein sequence ID" value="KAJ2985119.1"/>
    <property type="molecule type" value="Genomic_DNA"/>
</dbReference>
<name>A0ACC1P0H2_9PEZI</name>